<evidence type="ECO:0000256" key="5">
    <source>
        <dbReference type="ARBA" id="ARBA00023136"/>
    </source>
</evidence>
<evidence type="ECO:0000256" key="6">
    <source>
        <dbReference type="ARBA" id="ARBA00049737"/>
    </source>
</evidence>
<gene>
    <name evidence="9" type="ORF">CVLEPA_LOCUS20737</name>
</gene>
<feature type="transmembrane region" description="Helical" evidence="7">
    <location>
        <begin position="133"/>
        <end position="151"/>
    </location>
</feature>
<feature type="transmembrane region" description="Helical" evidence="7">
    <location>
        <begin position="158"/>
        <end position="178"/>
    </location>
</feature>
<name>A0ABP0GCU5_CLALP</name>
<dbReference type="PANTHER" id="PTHR31247">
    <property type="entry name" value="TRANSMEMBRANE PROTEIN 198 FAMILY MEMBER"/>
    <property type="match status" value="1"/>
</dbReference>
<keyword evidence="5 7" id="KW-0472">Membrane</keyword>
<evidence type="ECO:0000313" key="10">
    <source>
        <dbReference type="Proteomes" id="UP001642483"/>
    </source>
</evidence>
<sequence length="302" mass="33272">MPTEVTNLTVSHCSIIAVDQDGRTLAIVITTFIVSLFLTFAGYYFFKRIIFLSGFIFASVIAILIMANGAEQELDISSEGVIGITIGASCLCGFVTLIFIPCGLFLYGFQFGTAVGVAVFALLHIFYNLPSAWVSILTTFVIGLCCAVLALKYQTTLLIISTSVVGSGLFLACIDYFVENFLLLKYIWEVLKNDLSISLCPHSRIIFGIWLPLSAFGYLIQRYMTAKGCDHRADEYWKLTPLQRVKLIFTKIFFCCKSINTQPPTSTKLIDPEFGEEAEFGLNKPLHASCSTLLSSGDESGL</sequence>
<comment type="caution">
    <text evidence="9">The sequence shown here is derived from an EMBL/GenBank/DDBJ whole genome shotgun (WGS) entry which is preliminary data.</text>
</comment>
<evidence type="ECO:0000256" key="2">
    <source>
        <dbReference type="ARBA" id="ARBA00006244"/>
    </source>
</evidence>
<evidence type="ECO:0000313" key="9">
    <source>
        <dbReference type="EMBL" id="CAK8688758.1"/>
    </source>
</evidence>
<dbReference type="InterPro" id="IPR040236">
    <property type="entry name" value="TMEM198"/>
</dbReference>
<reference evidence="9 10" key="1">
    <citation type="submission" date="2024-02" db="EMBL/GenBank/DDBJ databases">
        <authorList>
            <person name="Daric V."/>
            <person name="Darras S."/>
        </authorList>
    </citation>
    <scope>NUCLEOTIDE SEQUENCE [LARGE SCALE GENOMIC DNA]</scope>
</reference>
<comment type="similarity">
    <text evidence="2">Belongs to the TMEM198 family.</text>
</comment>
<dbReference type="Proteomes" id="UP001642483">
    <property type="component" value="Unassembled WGS sequence"/>
</dbReference>
<protein>
    <recommendedName>
        <fullName evidence="6">Transmembrane protein 198</fullName>
    </recommendedName>
</protein>
<feature type="transmembrane region" description="Helical" evidence="7">
    <location>
        <begin position="81"/>
        <end position="100"/>
    </location>
</feature>
<keyword evidence="3 7" id="KW-0812">Transmembrane</keyword>
<feature type="domain" description="TM7S3/TM198-like" evidence="8">
    <location>
        <begin position="31"/>
        <end position="221"/>
    </location>
</feature>
<evidence type="ECO:0000259" key="8">
    <source>
        <dbReference type="Pfam" id="PF13886"/>
    </source>
</evidence>
<dbReference type="EMBL" id="CAWYQH010000108">
    <property type="protein sequence ID" value="CAK8688758.1"/>
    <property type="molecule type" value="Genomic_DNA"/>
</dbReference>
<evidence type="ECO:0000256" key="4">
    <source>
        <dbReference type="ARBA" id="ARBA00022989"/>
    </source>
</evidence>
<evidence type="ECO:0000256" key="3">
    <source>
        <dbReference type="ARBA" id="ARBA00022692"/>
    </source>
</evidence>
<feature type="transmembrane region" description="Helical" evidence="7">
    <location>
        <begin position="202"/>
        <end position="220"/>
    </location>
</feature>
<comment type="subcellular location">
    <subcellularLocation>
        <location evidence="1">Membrane</location>
        <topology evidence="1">Multi-pass membrane protein</topology>
    </subcellularLocation>
</comment>
<keyword evidence="10" id="KW-1185">Reference proteome</keyword>
<feature type="transmembrane region" description="Helical" evidence="7">
    <location>
        <begin position="50"/>
        <end position="69"/>
    </location>
</feature>
<dbReference type="Pfam" id="PF13886">
    <property type="entry name" value="TM7S3_TM198"/>
    <property type="match status" value="1"/>
</dbReference>
<evidence type="ECO:0000256" key="7">
    <source>
        <dbReference type="SAM" id="Phobius"/>
    </source>
</evidence>
<proteinExistence type="inferred from homology"/>
<dbReference type="PANTHER" id="PTHR31247:SF5">
    <property type="entry name" value="DUF4203 DOMAIN-CONTAINING PROTEIN"/>
    <property type="match status" value="1"/>
</dbReference>
<evidence type="ECO:0000256" key="1">
    <source>
        <dbReference type="ARBA" id="ARBA00004141"/>
    </source>
</evidence>
<accession>A0ABP0GCU5</accession>
<feature type="transmembrane region" description="Helical" evidence="7">
    <location>
        <begin position="107"/>
        <end position="127"/>
    </location>
</feature>
<dbReference type="InterPro" id="IPR025256">
    <property type="entry name" value="TM7S3/TM198-like_dom"/>
</dbReference>
<keyword evidence="4 7" id="KW-1133">Transmembrane helix</keyword>
<organism evidence="9 10">
    <name type="scientific">Clavelina lepadiformis</name>
    <name type="common">Light-bulb sea squirt</name>
    <name type="synonym">Ascidia lepadiformis</name>
    <dbReference type="NCBI Taxonomy" id="159417"/>
    <lineage>
        <taxon>Eukaryota</taxon>
        <taxon>Metazoa</taxon>
        <taxon>Chordata</taxon>
        <taxon>Tunicata</taxon>
        <taxon>Ascidiacea</taxon>
        <taxon>Aplousobranchia</taxon>
        <taxon>Clavelinidae</taxon>
        <taxon>Clavelina</taxon>
    </lineage>
</organism>
<feature type="transmembrane region" description="Helical" evidence="7">
    <location>
        <begin position="25"/>
        <end position="45"/>
    </location>
</feature>